<accession>A0A0F7FZC5</accession>
<evidence type="ECO:0000259" key="2">
    <source>
        <dbReference type="Pfam" id="PF13581"/>
    </source>
</evidence>
<evidence type="ECO:0000256" key="1">
    <source>
        <dbReference type="ARBA" id="ARBA00022527"/>
    </source>
</evidence>
<feature type="domain" description="Histidine kinase/HSP90-like ATPase" evidence="2">
    <location>
        <begin position="20"/>
        <end position="117"/>
    </location>
</feature>
<dbReference type="PATRIC" id="fig|408015.6.peg.4143"/>
<dbReference type="Proteomes" id="UP000034034">
    <property type="component" value="Chromosome"/>
</dbReference>
<keyword evidence="1" id="KW-0418">Kinase</keyword>
<name>A0A0F7FZC5_9ACTN</name>
<dbReference type="STRING" id="408015.SXIM_40910"/>
<dbReference type="InterPro" id="IPR050267">
    <property type="entry name" value="Anti-sigma-factor_SerPK"/>
</dbReference>
<dbReference type="AlphaFoldDB" id="A0A0F7FZC5"/>
<dbReference type="RefSeq" id="WP_030733548.1">
    <property type="nucleotide sequence ID" value="NZ_CP009922.3"/>
</dbReference>
<proteinExistence type="predicted"/>
<dbReference type="KEGG" id="sxi:SXIM_40910"/>
<dbReference type="SUPFAM" id="SSF55874">
    <property type="entry name" value="ATPase domain of HSP90 chaperone/DNA topoisomerase II/histidine kinase"/>
    <property type="match status" value="1"/>
</dbReference>
<dbReference type="HOGENOM" id="CLU_1277066_0_0_11"/>
<dbReference type="PANTHER" id="PTHR35526:SF3">
    <property type="entry name" value="ANTI-SIGMA-F FACTOR RSBW"/>
    <property type="match status" value="1"/>
</dbReference>
<dbReference type="GO" id="GO:0004674">
    <property type="term" value="F:protein serine/threonine kinase activity"/>
    <property type="evidence" value="ECO:0007669"/>
    <property type="project" value="UniProtKB-KW"/>
</dbReference>
<organism evidence="3 4">
    <name type="scientific">Streptomyces xiamenensis</name>
    <dbReference type="NCBI Taxonomy" id="408015"/>
    <lineage>
        <taxon>Bacteria</taxon>
        <taxon>Bacillati</taxon>
        <taxon>Actinomycetota</taxon>
        <taxon>Actinomycetes</taxon>
        <taxon>Kitasatosporales</taxon>
        <taxon>Streptomycetaceae</taxon>
        <taxon>Streptomyces</taxon>
    </lineage>
</organism>
<protein>
    <submittedName>
        <fullName evidence="3">PAS/PAC sensor protein</fullName>
    </submittedName>
</protein>
<reference evidence="3" key="1">
    <citation type="submission" date="2019-08" db="EMBL/GenBank/DDBJ databases">
        <title>Complete genome sequence of a mangrove-derived Streptomyces xiamenensis.</title>
        <authorList>
            <person name="Xu J."/>
        </authorList>
    </citation>
    <scope>NUCLEOTIDE SEQUENCE</scope>
    <source>
        <strain evidence="3">318</strain>
    </source>
</reference>
<dbReference type="CDD" id="cd16936">
    <property type="entry name" value="HATPase_RsbW-like"/>
    <property type="match status" value="1"/>
</dbReference>
<keyword evidence="1" id="KW-0723">Serine/threonine-protein kinase</keyword>
<evidence type="ECO:0000313" key="4">
    <source>
        <dbReference type="Proteomes" id="UP000034034"/>
    </source>
</evidence>
<dbReference type="InterPro" id="IPR036890">
    <property type="entry name" value="HATPase_C_sf"/>
</dbReference>
<dbReference type="Pfam" id="PF13581">
    <property type="entry name" value="HATPase_c_2"/>
    <property type="match status" value="1"/>
</dbReference>
<sequence length="216" mass="23723">MTEHRDSSDVTVRLFRRRSSVPRARRLARSVLTDWTIDPDVTDRAELVISELVTNAIRVRVPGDRLVEMRLVRPHADQRLLLEVSDAGPGKPLVRVPDEDEPNGRGLLLVEALADYWGCAPRDGGIGKTVWAVIIVPGEPPRPPATDMTAVRVQPGQRVRTADGWHTVRTVRSTRYAAQGPAIVLAFDDGTPPLRLHAGEQLTVRAGEDGRDAAMG</sequence>
<dbReference type="EMBL" id="CP009922">
    <property type="protein sequence ID" value="AKG45475.1"/>
    <property type="molecule type" value="Genomic_DNA"/>
</dbReference>
<dbReference type="Gene3D" id="3.30.565.10">
    <property type="entry name" value="Histidine kinase-like ATPase, C-terminal domain"/>
    <property type="match status" value="1"/>
</dbReference>
<dbReference type="PANTHER" id="PTHR35526">
    <property type="entry name" value="ANTI-SIGMA-F FACTOR RSBW-RELATED"/>
    <property type="match status" value="1"/>
</dbReference>
<keyword evidence="1" id="KW-0808">Transferase</keyword>
<gene>
    <name evidence="3" type="ORF">SXIM_40910</name>
</gene>
<keyword evidence="4" id="KW-1185">Reference proteome</keyword>
<dbReference type="InterPro" id="IPR003594">
    <property type="entry name" value="HATPase_dom"/>
</dbReference>
<evidence type="ECO:0000313" key="3">
    <source>
        <dbReference type="EMBL" id="AKG45475.1"/>
    </source>
</evidence>